<dbReference type="GO" id="GO:0015891">
    <property type="term" value="P:siderophore transport"/>
    <property type="evidence" value="ECO:0007669"/>
    <property type="project" value="InterPro"/>
</dbReference>
<comment type="subcellular location">
    <subcellularLocation>
        <location evidence="1 10">Cell inner membrane</location>
        <topology evidence="1 10">Single-pass membrane protein</topology>
        <orientation evidence="1 10">Periplasmic side</orientation>
    </subcellularLocation>
</comment>
<evidence type="ECO:0000259" key="12">
    <source>
        <dbReference type="PROSITE" id="PS52015"/>
    </source>
</evidence>
<feature type="domain" description="TonB C-terminal" evidence="12">
    <location>
        <begin position="186"/>
        <end position="277"/>
    </location>
</feature>
<evidence type="ECO:0000256" key="5">
    <source>
        <dbReference type="ARBA" id="ARBA00022519"/>
    </source>
</evidence>
<name>A0A5R9LQB3_9ENTR</name>
<organism evidence="13 14">
    <name type="scientific">Klebsiella indica</name>
    <dbReference type="NCBI Taxonomy" id="2582917"/>
    <lineage>
        <taxon>Bacteria</taxon>
        <taxon>Pseudomonadati</taxon>
        <taxon>Pseudomonadota</taxon>
        <taxon>Gammaproteobacteria</taxon>
        <taxon>Enterobacterales</taxon>
        <taxon>Enterobacteriaceae</taxon>
        <taxon>Klebsiella/Raoultella group</taxon>
        <taxon>Klebsiella</taxon>
    </lineage>
</organism>
<dbReference type="InterPro" id="IPR003538">
    <property type="entry name" value="TonB"/>
</dbReference>
<feature type="transmembrane region" description="Helical" evidence="10">
    <location>
        <begin position="26"/>
        <end position="45"/>
    </location>
</feature>
<dbReference type="GO" id="GO:0015031">
    <property type="term" value="P:protein transport"/>
    <property type="evidence" value="ECO:0007669"/>
    <property type="project" value="UniProtKB-UniRule"/>
</dbReference>
<dbReference type="Gene3D" id="3.30.2420.10">
    <property type="entry name" value="TonB"/>
    <property type="match status" value="1"/>
</dbReference>
<evidence type="ECO:0000313" key="13">
    <source>
        <dbReference type="EMBL" id="TLV23959.1"/>
    </source>
</evidence>
<dbReference type="GO" id="GO:0055085">
    <property type="term" value="P:transmembrane transport"/>
    <property type="evidence" value="ECO:0007669"/>
    <property type="project" value="InterPro"/>
</dbReference>
<comment type="function">
    <text evidence="10">Interacts with outer membrane receptor proteins that carry out high-affinity binding and energy dependent uptake into the periplasmic space of specific substrates. It could act to transduce energy from the cytoplasmic membrane to specific energy-requiring processes in the outer membrane, resulting in the release into the periplasm of ligands bound by these outer membrane proteins.</text>
</comment>
<dbReference type="InterPro" id="IPR051045">
    <property type="entry name" value="TonB-dependent_transducer"/>
</dbReference>
<keyword evidence="3 10" id="KW-0813">Transport</keyword>
<dbReference type="InterPro" id="IPR037682">
    <property type="entry name" value="TonB_C"/>
</dbReference>
<dbReference type="PANTHER" id="PTHR33446">
    <property type="entry name" value="PROTEIN TONB-RELATED"/>
    <property type="match status" value="1"/>
</dbReference>
<dbReference type="Proteomes" id="UP000307430">
    <property type="component" value="Unassembled WGS sequence"/>
</dbReference>
<proteinExistence type="inferred from homology"/>
<dbReference type="GO" id="GO:0005886">
    <property type="term" value="C:plasma membrane"/>
    <property type="evidence" value="ECO:0007669"/>
    <property type="project" value="UniProtKB-SubCell"/>
</dbReference>
<dbReference type="PRINTS" id="PR01374">
    <property type="entry name" value="TONBPROTEIN"/>
</dbReference>
<feature type="compositionally biased region" description="Polar residues" evidence="11">
    <location>
        <begin position="156"/>
        <end position="165"/>
    </location>
</feature>
<sequence length="278" mass="30367">MTKSIAGLSFSLATNRDTPRVSWGKTSTVLALSVALHALLLVLFLGDKSHKFPPRDRAGSTGNVFSVVAISPPSLPDSSAETAQPIVVESTVKAVVAEKAEVLVPQKKTTPTRTVKTKAIQPRPLPRTRAEENRIKPVTTQSRTVWPSRTPGPTLEMSTTAQEGRSGNALKTGESIINDAAKGSGNTRNSAFHILNRRVNYPTRARSMGIEGRVKVQYDVSSSGTIKNIRILAEDPPDVFSGNLRRDMLRWRYDTTGELKDQIVTVIFKIDGRIQLIN</sequence>
<dbReference type="GO" id="GO:0030288">
    <property type="term" value="C:outer membrane-bounded periplasmic space"/>
    <property type="evidence" value="ECO:0007669"/>
    <property type="project" value="InterPro"/>
</dbReference>
<keyword evidence="7 10" id="KW-0653">Protein transport</keyword>
<dbReference type="InterPro" id="IPR006260">
    <property type="entry name" value="TonB/TolA_C"/>
</dbReference>
<evidence type="ECO:0000256" key="11">
    <source>
        <dbReference type="SAM" id="MobiDB-lite"/>
    </source>
</evidence>
<dbReference type="RefSeq" id="WP_138358161.1">
    <property type="nucleotide sequence ID" value="NZ_VCHQ01000001.1"/>
</dbReference>
<keyword evidence="9 10" id="KW-0472">Membrane</keyword>
<keyword evidence="10" id="KW-0735">Signal-anchor</keyword>
<dbReference type="PROSITE" id="PS52015">
    <property type="entry name" value="TONB_CTD"/>
    <property type="match status" value="1"/>
</dbReference>
<keyword evidence="8 10" id="KW-1133">Transmembrane helix</keyword>
<evidence type="ECO:0000256" key="7">
    <source>
        <dbReference type="ARBA" id="ARBA00022927"/>
    </source>
</evidence>
<keyword evidence="4 10" id="KW-1003">Cell membrane</keyword>
<dbReference type="SUPFAM" id="SSF74653">
    <property type="entry name" value="TolA/TonB C-terminal domain"/>
    <property type="match status" value="1"/>
</dbReference>
<dbReference type="EMBL" id="VCHQ01000001">
    <property type="protein sequence ID" value="TLV23959.1"/>
    <property type="molecule type" value="Genomic_DNA"/>
</dbReference>
<dbReference type="AlphaFoldDB" id="A0A5R9LQB3"/>
<dbReference type="Pfam" id="PF03544">
    <property type="entry name" value="TonB_C"/>
    <property type="match status" value="1"/>
</dbReference>
<evidence type="ECO:0000256" key="9">
    <source>
        <dbReference type="ARBA" id="ARBA00023136"/>
    </source>
</evidence>
<evidence type="ECO:0000256" key="4">
    <source>
        <dbReference type="ARBA" id="ARBA00022475"/>
    </source>
</evidence>
<evidence type="ECO:0000256" key="8">
    <source>
        <dbReference type="ARBA" id="ARBA00022989"/>
    </source>
</evidence>
<reference evidence="13 14" key="1">
    <citation type="submission" date="2019-05" db="EMBL/GenBank/DDBJ databases">
        <title>Genome sequence of Klebsiella sp strain TOUT106.</title>
        <authorList>
            <person name="Rahi P."/>
            <person name="Chaudhari D."/>
        </authorList>
    </citation>
    <scope>NUCLEOTIDE SEQUENCE [LARGE SCALE GENOMIC DNA]</scope>
    <source>
        <strain evidence="13 14">TOUT106</strain>
    </source>
</reference>
<evidence type="ECO:0000256" key="10">
    <source>
        <dbReference type="RuleBase" id="RU362123"/>
    </source>
</evidence>
<evidence type="ECO:0000256" key="3">
    <source>
        <dbReference type="ARBA" id="ARBA00022448"/>
    </source>
</evidence>
<comment type="caution">
    <text evidence="13">The sequence shown here is derived from an EMBL/GenBank/DDBJ whole genome shotgun (WGS) entry which is preliminary data.</text>
</comment>
<evidence type="ECO:0000256" key="2">
    <source>
        <dbReference type="ARBA" id="ARBA00006555"/>
    </source>
</evidence>
<comment type="similarity">
    <text evidence="2 10">Belongs to the TonB family.</text>
</comment>
<evidence type="ECO:0000256" key="1">
    <source>
        <dbReference type="ARBA" id="ARBA00004383"/>
    </source>
</evidence>
<protein>
    <recommendedName>
        <fullName evidence="10">Protein TonB</fullName>
    </recommendedName>
</protein>
<evidence type="ECO:0000313" key="14">
    <source>
        <dbReference type="Proteomes" id="UP000307430"/>
    </source>
</evidence>
<dbReference type="NCBIfam" id="TIGR01352">
    <property type="entry name" value="tonB_Cterm"/>
    <property type="match status" value="1"/>
</dbReference>
<keyword evidence="6 10" id="KW-0812">Transmembrane</keyword>
<accession>A0A5R9LQB3</accession>
<keyword evidence="5 10" id="KW-0997">Cell inner membrane</keyword>
<dbReference type="GO" id="GO:0031992">
    <property type="term" value="F:energy transducer activity"/>
    <property type="evidence" value="ECO:0007669"/>
    <property type="project" value="InterPro"/>
</dbReference>
<gene>
    <name evidence="13" type="ORF">FE839_00815</name>
</gene>
<evidence type="ECO:0000256" key="6">
    <source>
        <dbReference type="ARBA" id="ARBA00022692"/>
    </source>
</evidence>
<feature type="region of interest" description="Disordered" evidence="11">
    <location>
        <begin position="139"/>
        <end position="168"/>
    </location>
</feature>
<keyword evidence="14" id="KW-1185">Reference proteome</keyword>